<evidence type="ECO:0000313" key="2">
    <source>
        <dbReference type="EMBL" id="SFD84958.1"/>
    </source>
</evidence>
<keyword evidence="3" id="KW-1185">Reference proteome</keyword>
<reference evidence="3" key="1">
    <citation type="submission" date="2016-10" db="EMBL/GenBank/DDBJ databases">
        <authorList>
            <person name="Varghese N."/>
            <person name="Submissions S."/>
        </authorList>
    </citation>
    <scope>NUCLEOTIDE SEQUENCE [LARGE SCALE GENOMIC DNA]</scope>
    <source>
        <strain evidence="3">ATCC 25963</strain>
    </source>
</reference>
<dbReference type="Proteomes" id="UP000199400">
    <property type="component" value="Unassembled WGS sequence"/>
</dbReference>
<dbReference type="EMBL" id="FOMX01000005">
    <property type="protein sequence ID" value="SFD84958.1"/>
    <property type="molecule type" value="Genomic_DNA"/>
</dbReference>
<sequence>MSLWACGQPSEDTAVGEADTQAESTGDASSGTDGTSGTTAPTTGGTAPSDSSDDTGIVVGEAKGLLNFTFYPETAGGLPAELGMAGAWRTEPFSTDDFFAVQAWGMHLPPPPAEDNTIVNNSIPAPYEWGKDETWVVGGNALKLRGEAGESLACLLLVQDTFPVYFSDDAEFFDPLCAPDPAKWVAGADYDLIAFGGEGKDDIVLPAAVTAPPALTVTAPDIGTSLFEHDRATDMKITWDANGGQPNRVVIRVIDTYGQMLTAHAVDDGSFTIPSAELTQLAPGPATLTIAREQSFDLGLPDGDLRVVLRYEVWADPDLI</sequence>
<name>A0A1I1VSD2_9BACT</name>
<dbReference type="RefSeq" id="WP_096330643.1">
    <property type="nucleotide sequence ID" value="NZ_FOMX01000005.1"/>
</dbReference>
<organism evidence="2 3">
    <name type="scientific">Nannocystis exedens</name>
    <dbReference type="NCBI Taxonomy" id="54"/>
    <lineage>
        <taxon>Bacteria</taxon>
        <taxon>Pseudomonadati</taxon>
        <taxon>Myxococcota</taxon>
        <taxon>Polyangia</taxon>
        <taxon>Nannocystales</taxon>
        <taxon>Nannocystaceae</taxon>
        <taxon>Nannocystis</taxon>
    </lineage>
</organism>
<protein>
    <submittedName>
        <fullName evidence="2">Uncharacterized protein</fullName>
    </submittedName>
</protein>
<accession>A0A1I1VSD2</accession>
<gene>
    <name evidence="2" type="ORF">SAMN02745121_01842</name>
</gene>
<dbReference type="AlphaFoldDB" id="A0A1I1VSD2"/>
<dbReference type="STRING" id="54.SAMN02745121_01842"/>
<evidence type="ECO:0000313" key="3">
    <source>
        <dbReference type="Proteomes" id="UP000199400"/>
    </source>
</evidence>
<feature type="region of interest" description="Disordered" evidence="1">
    <location>
        <begin position="1"/>
        <end position="56"/>
    </location>
</feature>
<proteinExistence type="predicted"/>
<feature type="compositionally biased region" description="Low complexity" evidence="1">
    <location>
        <begin position="24"/>
        <end position="50"/>
    </location>
</feature>
<evidence type="ECO:0000256" key="1">
    <source>
        <dbReference type="SAM" id="MobiDB-lite"/>
    </source>
</evidence>